<evidence type="ECO:0000313" key="6">
    <source>
        <dbReference type="Proteomes" id="UP000234914"/>
    </source>
</evidence>
<evidence type="ECO:0000313" key="5">
    <source>
        <dbReference type="Proteomes" id="UP000229340"/>
    </source>
</evidence>
<sequence length="362" mass="42359">MSNDLIVMDNSIVTSAYNLTLNEQRLIYCALKQIPKGVPLDPETAFYITRDDFLAFGVNPDTVAREIRHATTQLLKKTIVVPREDGDLEFQWLSEVLRVDRTAEQRLREKYPNPEDHRKYLHGLRTYNLLDSLPNRRDDDNIVARIVFHKRIVPLLSDLRASFTQFALADVTEFSSIYTFRIYQLLMQYKSTGYVKISLDDLRFMLVLFDKYPLVADLKRWVVETAVNEINEKSPYKVKYEMLKKGRKFTHLELKFKLKESAKKLIAERDPNTIDWVNGQTDNEAQQTKVPSWQTKGLSDAQIKKLAIYTKEFVDANSSKIAPNDRRDYTPIFDDWKPLLKDPSTVNSFHMIQELLERQRIT</sequence>
<gene>
    <name evidence="4" type="ORF">CYJ96_12450</name>
    <name evidence="3" type="ORF">NP7_12530</name>
</gene>
<geneLocation type="plasmid" evidence="5">
    <name>pnp7-7</name>
</geneLocation>
<organism evidence="3 5">
    <name type="scientific">Faucicola osloensis</name>
    <name type="common">Moraxella osloensis</name>
    <dbReference type="NCBI Taxonomy" id="34062"/>
    <lineage>
        <taxon>Bacteria</taxon>
        <taxon>Pseudomonadati</taxon>
        <taxon>Pseudomonadota</taxon>
        <taxon>Gammaproteobacteria</taxon>
        <taxon>Moraxellales</taxon>
        <taxon>Moraxellaceae</taxon>
        <taxon>Faucicola</taxon>
    </lineage>
</organism>
<dbReference type="InterPro" id="IPR036390">
    <property type="entry name" value="WH_DNA-bd_sf"/>
</dbReference>
<accession>A0A2D2LYU4</accession>
<dbReference type="AlphaFoldDB" id="A0A2D2LYU4"/>
<dbReference type="EMBL" id="CP024450">
    <property type="protein sequence ID" value="ATR80160.1"/>
    <property type="molecule type" value="Genomic_DNA"/>
</dbReference>
<proteinExistence type="inferred from homology"/>
<reference evidence="5" key="1">
    <citation type="submission" date="2017-10" db="EMBL/GenBank/DDBJ databases">
        <title>Complete genome sequence of Moraxella osloensis NP7 isolated from human skin.</title>
        <authorList>
            <person name="Lee K."/>
            <person name="Lim J.Y."/>
            <person name="Hwang I."/>
        </authorList>
    </citation>
    <scope>NUCLEOTIDE SEQUENCE [LARGE SCALE GENOMIC DNA]</scope>
    <source>
        <strain evidence="5">NP7</strain>
        <plasmid evidence="5">pnp7-7</plasmid>
    </source>
</reference>
<protein>
    <submittedName>
        <fullName evidence="3">RepB family plasmid replication initiator protein</fullName>
    </submittedName>
    <submittedName>
        <fullName evidence="4">Replication initiation protein</fullName>
    </submittedName>
</protein>
<dbReference type="EMBL" id="PKJS01000030">
    <property type="protein sequence ID" value="PKZ67689.1"/>
    <property type="molecule type" value="Genomic_DNA"/>
</dbReference>
<reference evidence="3" key="3">
    <citation type="journal article" date="2018" name="Genome Announc.">
        <title>Complete Genome Sequences of Three Moraxella osloensis Strains Isolated from Human Skin.</title>
        <authorList>
            <person name="Lim J.Y."/>
            <person name="Hwang I."/>
            <person name="Ganzorig M."/>
            <person name="Huang S.L."/>
            <person name="Cho G.S."/>
            <person name="Franz C.M.A.P."/>
            <person name="Lee K."/>
        </authorList>
    </citation>
    <scope>NUCLEOTIDE SEQUENCE</scope>
    <source>
        <strain evidence="3">NP7</strain>
        <plasmid evidence="3">pNP7-7</plasmid>
    </source>
</reference>
<dbReference type="Pfam" id="PF21205">
    <property type="entry name" value="Rep3_C"/>
    <property type="match status" value="1"/>
</dbReference>
<dbReference type="Proteomes" id="UP000229340">
    <property type="component" value="Plasmid pNP7-7"/>
</dbReference>
<evidence type="ECO:0000259" key="2">
    <source>
        <dbReference type="Pfam" id="PF01051"/>
    </source>
</evidence>
<reference evidence="3" key="4">
    <citation type="journal article" date="2018" name="Misainmurhag Hoiji">
        <title>Complete genome sequence of multidrug-resistant Moraxella osloensis NP7 with multiple plasmids isolated from human skin.</title>
        <authorList>
            <person name="Ganzorig M."/>
            <person name="Lim J.Y."/>
            <person name="Hwang I."/>
            <person name="Lee K."/>
        </authorList>
    </citation>
    <scope>NUCLEOTIDE SEQUENCE</scope>
    <source>
        <strain evidence="3">NP7</strain>
        <plasmid evidence="3">pNP7-7</plasmid>
    </source>
</reference>
<dbReference type="InterPro" id="IPR036388">
    <property type="entry name" value="WH-like_DNA-bd_sf"/>
</dbReference>
<evidence type="ECO:0000256" key="1">
    <source>
        <dbReference type="ARBA" id="ARBA00038283"/>
    </source>
</evidence>
<dbReference type="SUPFAM" id="SSF46785">
    <property type="entry name" value="Winged helix' DNA-binding domain"/>
    <property type="match status" value="2"/>
</dbReference>
<geneLocation type="plasmid" evidence="3">
    <name>pNP7-7</name>
</geneLocation>
<dbReference type="Gene3D" id="1.10.10.10">
    <property type="entry name" value="Winged helix-like DNA-binding domain superfamily/Winged helix DNA-binding domain"/>
    <property type="match status" value="2"/>
</dbReference>
<dbReference type="Pfam" id="PF01051">
    <property type="entry name" value="Rep3_N"/>
    <property type="match status" value="1"/>
</dbReference>
<dbReference type="Proteomes" id="UP000234914">
    <property type="component" value="Unassembled WGS sequence"/>
</dbReference>
<name>A0A2D2LYU4_FAUOS</name>
<keyword evidence="3" id="KW-0614">Plasmid</keyword>
<dbReference type="GO" id="GO:0003887">
    <property type="term" value="F:DNA-directed DNA polymerase activity"/>
    <property type="evidence" value="ECO:0007669"/>
    <property type="project" value="InterPro"/>
</dbReference>
<reference evidence="4 6" key="2">
    <citation type="submission" date="2017-12" db="EMBL/GenBank/DDBJ databases">
        <title>Phylogenetic diversity of female urinary microbiome.</title>
        <authorList>
            <person name="Thomas-White K."/>
            <person name="Wolfe A.J."/>
        </authorList>
    </citation>
    <scope>NUCLEOTIDE SEQUENCE [LARGE SCALE GENOMIC DNA]</scope>
    <source>
        <strain evidence="4 6">UMB0416</strain>
    </source>
</reference>
<comment type="similarity">
    <text evidence="1">Belongs to the initiator RepB protein family.</text>
</comment>
<dbReference type="GO" id="GO:0006270">
    <property type="term" value="P:DNA replication initiation"/>
    <property type="evidence" value="ECO:0007669"/>
    <property type="project" value="InterPro"/>
</dbReference>
<feature type="domain" description="Initiator Rep protein WH1" evidence="2">
    <location>
        <begin position="6"/>
        <end position="187"/>
    </location>
</feature>
<evidence type="ECO:0000313" key="3">
    <source>
        <dbReference type="EMBL" id="ATR80160.1"/>
    </source>
</evidence>
<dbReference type="InterPro" id="IPR000525">
    <property type="entry name" value="Initiator_Rep_WH1"/>
</dbReference>
<evidence type="ECO:0000313" key="4">
    <source>
        <dbReference type="EMBL" id="PKZ67689.1"/>
    </source>
</evidence>
<dbReference type="RefSeq" id="WP_100271423.1">
    <property type="nucleotide sequence ID" value="NZ_CP024450.1"/>
</dbReference>